<keyword evidence="4 5" id="KW-0238">DNA-binding</keyword>
<comment type="caution">
    <text evidence="8">The sequence shown here is derived from an EMBL/GenBank/DDBJ whole genome shotgun (WGS) entry which is preliminary data.</text>
</comment>
<evidence type="ECO:0000256" key="6">
    <source>
        <dbReference type="SAM" id="Coils"/>
    </source>
</evidence>
<dbReference type="SMART" id="SM00980">
    <property type="entry name" value="THAP"/>
    <property type="match status" value="1"/>
</dbReference>
<evidence type="ECO:0000256" key="5">
    <source>
        <dbReference type="PROSITE-ProRule" id="PRU00309"/>
    </source>
</evidence>
<proteinExistence type="predicted"/>
<evidence type="ECO:0000256" key="4">
    <source>
        <dbReference type="ARBA" id="ARBA00023125"/>
    </source>
</evidence>
<evidence type="ECO:0000256" key="1">
    <source>
        <dbReference type="ARBA" id="ARBA00022723"/>
    </source>
</evidence>
<reference evidence="8 9" key="1">
    <citation type="journal article" date="2019" name="Commun. Biol.">
        <title>The bagworm genome reveals a unique fibroin gene that provides high tensile strength.</title>
        <authorList>
            <person name="Kono N."/>
            <person name="Nakamura H."/>
            <person name="Ohtoshi R."/>
            <person name="Tomita M."/>
            <person name="Numata K."/>
            <person name="Arakawa K."/>
        </authorList>
    </citation>
    <scope>NUCLEOTIDE SEQUENCE [LARGE SCALE GENOMIC DNA]</scope>
</reference>
<dbReference type="InterPro" id="IPR026516">
    <property type="entry name" value="THAP1/10"/>
</dbReference>
<dbReference type="PROSITE" id="PS50950">
    <property type="entry name" value="ZF_THAP"/>
    <property type="match status" value="1"/>
</dbReference>
<dbReference type="Gene3D" id="6.20.210.20">
    <property type="entry name" value="THAP domain"/>
    <property type="match status" value="1"/>
</dbReference>
<protein>
    <submittedName>
        <fullName evidence="8">THAP domain-containing protein 2</fullName>
    </submittedName>
</protein>
<keyword evidence="9" id="KW-1185">Reference proteome</keyword>
<dbReference type="GO" id="GO:0043565">
    <property type="term" value="F:sequence-specific DNA binding"/>
    <property type="evidence" value="ECO:0007669"/>
    <property type="project" value="InterPro"/>
</dbReference>
<dbReference type="PANTHER" id="PTHR46600">
    <property type="entry name" value="THAP DOMAIN-CONTAINING"/>
    <property type="match status" value="1"/>
</dbReference>
<dbReference type="GO" id="GO:0008270">
    <property type="term" value="F:zinc ion binding"/>
    <property type="evidence" value="ECO:0007669"/>
    <property type="project" value="UniProtKB-KW"/>
</dbReference>
<dbReference type="InterPro" id="IPR038441">
    <property type="entry name" value="THAP_Znf_sf"/>
</dbReference>
<evidence type="ECO:0000259" key="7">
    <source>
        <dbReference type="PROSITE" id="PS50950"/>
    </source>
</evidence>
<dbReference type="PANTHER" id="PTHR46600:SF11">
    <property type="entry name" value="THAP DOMAIN-CONTAINING PROTEIN 10"/>
    <property type="match status" value="1"/>
</dbReference>
<sequence length="343" mass="39777">METEMKISTVYLSENRPKQTPIAKVAPELKQHREQNDSTSYEISKACAVLGCEESKNLDSDSFFRFPEDSKHRQIWTELTGRSNWTPTDFSYICALHFSDDAFVLGEDSKMYLSNNAIPCLKLPGHVLEVEYIDEETLENETTYINNHNVQMEHSKTTNKNHDQIDDYIFGSSETNKNQTTEVNVELLKLFTEVQKIQRQAVGLQDKLIYNTKIYNQQKRSLKRLKEVIELKEKLLKQKNKRKCSVNYATIEKIKDDSNGLILAMPTRYTDDIKDFALSIYKYSPQAYIYVRNALRTALPSTEILNNWINSGYVPKNMMANRSLVKVLQEQTETELTCKICLH</sequence>
<dbReference type="EMBL" id="BGZK01000595">
    <property type="protein sequence ID" value="GBP52097.1"/>
    <property type="molecule type" value="Genomic_DNA"/>
</dbReference>
<feature type="coiled-coil region" evidence="6">
    <location>
        <begin position="215"/>
        <end position="242"/>
    </location>
</feature>
<dbReference type="Pfam" id="PF12017">
    <property type="entry name" value="Tnp_P_element"/>
    <property type="match status" value="1"/>
</dbReference>
<evidence type="ECO:0000256" key="2">
    <source>
        <dbReference type="ARBA" id="ARBA00022771"/>
    </source>
</evidence>
<keyword evidence="3" id="KW-0862">Zinc</keyword>
<dbReference type="Pfam" id="PF05485">
    <property type="entry name" value="THAP"/>
    <property type="match status" value="1"/>
</dbReference>
<evidence type="ECO:0000313" key="8">
    <source>
        <dbReference type="EMBL" id="GBP52097.1"/>
    </source>
</evidence>
<dbReference type="OrthoDB" id="5984406at2759"/>
<evidence type="ECO:0000256" key="3">
    <source>
        <dbReference type="ARBA" id="ARBA00022833"/>
    </source>
</evidence>
<dbReference type="InterPro" id="IPR021896">
    <property type="entry name" value="THAP9-like_HTH"/>
</dbReference>
<organism evidence="8 9">
    <name type="scientific">Eumeta variegata</name>
    <name type="common">Bagworm moth</name>
    <name type="synonym">Eumeta japonica</name>
    <dbReference type="NCBI Taxonomy" id="151549"/>
    <lineage>
        <taxon>Eukaryota</taxon>
        <taxon>Metazoa</taxon>
        <taxon>Ecdysozoa</taxon>
        <taxon>Arthropoda</taxon>
        <taxon>Hexapoda</taxon>
        <taxon>Insecta</taxon>
        <taxon>Pterygota</taxon>
        <taxon>Neoptera</taxon>
        <taxon>Endopterygota</taxon>
        <taxon>Lepidoptera</taxon>
        <taxon>Glossata</taxon>
        <taxon>Ditrysia</taxon>
        <taxon>Tineoidea</taxon>
        <taxon>Psychidae</taxon>
        <taxon>Oiketicinae</taxon>
        <taxon>Eumeta</taxon>
    </lineage>
</organism>
<dbReference type="Proteomes" id="UP000299102">
    <property type="component" value="Unassembled WGS sequence"/>
</dbReference>
<name>A0A4C1WPR2_EUMVA</name>
<dbReference type="SMART" id="SM00692">
    <property type="entry name" value="DM3"/>
    <property type="match status" value="1"/>
</dbReference>
<keyword evidence="6" id="KW-0175">Coiled coil</keyword>
<feature type="domain" description="THAP-type" evidence="7">
    <location>
        <begin position="43"/>
        <end position="122"/>
    </location>
</feature>
<dbReference type="SUPFAM" id="SSF57716">
    <property type="entry name" value="Glucocorticoid receptor-like (DNA-binding domain)"/>
    <property type="match status" value="1"/>
</dbReference>
<accession>A0A4C1WPR2</accession>
<dbReference type="InterPro" id="IPR006612">
    <property type="entry name" value="THAP_Znf"/>
</dbReference>
<keyword evidence="1" id="KW-0479">Metal-binding</keyword>
<dbReference type="AlphaFoldDB" id="A0A4C1WPR2"/>
<evidence type="ECO:0000313" key="9">
    <source>
        <dbReference type="Proteomes" id="UP000299102"/>
    </source>
</evidence>
<gene>
    <name evidence="8" type="primary">Thap2</name>
    <name evidence="8" type="ORF">EVAR_42000_1</name>
</gene>
<keyword evidence="2 5" id="KW-0863">Zinc-finger</keyword>